<dbReference type="Pfam" id="PF00532">
    <property type="entry name" value="Peripla_BP_1"/>
    <property type="match status" value="1"/>
</dbReference>
<dbReference type="CDD" id="cd07377">
    <property type="entry name" value="WHTH_GntR"/>
    <property type="match status" value="1"/>
</dbReference>
<dbReference type="Proteomes" id="UP000004947">
    <property type="component" value="Unassembled WGS sequence"/>
</dbReference>
<dbReference type="Gene3D" id="3.40.50.2300">
    <property type="match status" value="2"/>
</dbReference>
<organism evidence="5 6">
    <name type="scientific">Lentisphaera araneosa HTCC2155</name>
    <dbReference type="NCBI Taxonomy" id="313628"/>
    <lineage>
        <taxon>Bacteria</taxon>
        <taxon>Pseudomonadati</taxon>
        <taxon>Lentisphaerota</taxon>
        <taxon>Lentisphaeria</taxon>
        <taxon>Lentisphaerales</taxon>
        <taxon>Lentisphaeraceae</taxon>
        <taxon>Lentisphaera</taxon>
    </lineage>
</organism>
<dbReference type="InterPro" id="IPR001761">
    <property type="entry name" value="Peripla_BP/Lac1_sug-bd_dom"/>
</dbReference>
<dbReference type="InterPro" id="IPR036388">
    <property type="entry name" value="WH-like_DNA-bd_sf"/>
</dbReference>
<dbReference type="InterPro" id="IPR028082">
    <property type="entry name" value="Peripla_BP_I"/>
</dbReference>
<evidence type="ECO:0000259" key="4">
    <source>
        <dbReference type="PROSITE" id="PS50949"/>
    </source>
</evidence>
<feature type="domain" description="HTH gntR-type" evidence="4">
    <location>
        <begin position="13"/>
        <end position="81"/>
    </location>
</feature>
<dbReference type="SUPFAM" id="SSF53822">
    <property type="entry name" value="Periplasmic binding protein-like I"/>
    <property type="match status" value="1"/>
</dbReference>
<dbReference type="PANTHER" id="PTHR30146:SF109">
    <property type="entry name" value="HTH-TYPE TRANSCRIPTIONAL REGULATOR GALS"/>
    <property type="match status" value="1"/>
</dbReference>
<keyword evidence="3" id="KW-0804">Transcription</keyword>
<dbReference type="Gene3D" id="1.10.10.10">
    <property type="entry name" value="Winged helix-like DNA-binding domain superfamily/Winged helix DNA-binding domain"/>
    <property type="match status" value="1"/>
</dbReference>
<accession>A6DNI6</accession>
<comment type="caution">
    <text evidence="5">The sequence shown here is derived from an EMBL/GenBank/DDBJ whole genome shotgun (WGS) entry which is preliminary data.</text>
</comment>
<dbReference type="AlphaFoldDB" id="A6DNI6"/>
<evidence type="ECO:0000313" key="6">
    <source>
        <dbReference type="Proteomes" id="UP000004947"/>
    </source>
</evidence>
<dbReference type="CDD" id="cd06267">
    <property type="entry name" value="PBP1_LacI_sugar_binding-like"/>
    <property type="match status" value="1"/>
</dbReference>
<dbReference type="PANTHER" id="PTHR30146">
    <property type="entry name" value="LACI-RELATED TRANSCRIPTIONAL REPRESSOR"/>
    <property type="match status" value="1"/>
</dbReference>
<proteinExistence type="predicted"/>
<evidence type="ECO:0000256" key="2">
    <source>
        <dbReference type="ARBA" id="ARBA00023125"/>
    </source>
</evidence>
<dbReference type="RefSeq" id="WP_007279424.1">
    <property type="nucleotide sequence ID" value="NZ_ABCK01000013.1"/>
</dbReference>
<dbReference type="InterPro" id="IPR000524">
    <property type="entry name" value="Tscrpt_reg_HTH_GntR"/>
</dbReference>
<dbReference type="SMART" id="SM00345">
    <property type="entry name" value="HTH_GNTR"/>
    <property type="match status" value="1"/>
</dbReference>
<dbReference type="GO" id="GO:0003700">
    <property type="term" value="F:DNA-binding transcription factor activity"/>
    <property type="evidence" value="ECO:0007669"/>
    <property type="project" value="InterPro"/>
</dbReference>
<keyword evidence="1" id="KW-0805">Transcription regulation</keyword>
<dbReference type="Pfam" id="PF00392">
    <property type="entry name" value="GntR"/>
    <property type="match status" value="1"/>
</dbReference>
<gene>
    <name evidence="5" type="ORF">LNTAR_06799</name>
</gene>
<dbReference type="OrthoDB" id="9799482at2"/>
<dbReference type="EMBL" id="ABCK01000013">
    <property type="protein sequence ID" value="EDM26934.1"/>
    <property type="molecule type" value="Genomic_DNA"/>
</dbReference>
<name>A6DNI6_9BACT</name>
<evidence type="ECO:0000256" key="1">
    <source>
        <dbReference type="ARBA" id="ARBA00023015"/>
    </source>
</evidence>
<evidence type="ECO:0000256" key="3">
    <source>
        <dbReference type="ARBA" id="ARBA00023163"/>
    </source>
</evidence>
<dbReference type="InterPro" id="IPR036390">
    <property type="entry name" value="WH_DNA-bd_sf"/>
</dbReference>
<keyword evidence="2" id="KW-0238">DNA-binding</keyword>
<evidence type="ECO:0000313" key="5">
    <source>
        <dbReference type="EMBL" id="EDM26934.1"/>
    </source>
</evidence>
<dbReference type="STRING" id="313628.LNTAR_06799"/>
<dbReference type="PROSITE" id="PS50949">
    <property type="entry name" value="HTH_GNTR"/>
    <property type="match status" value="1"/>
</dbReference>
<reference evidence="5 6" key="1">
    <citation type="journal article" date="2010" name="J. Bacteriol.">
        <title>Genome sequence of Lentisphaera araneosa HTCC2155T, the type species of the order Lentisphaerales in the phylum Lentisphaerae.</title>
        <authorList>
            <person name="Thrash J.C."/>
            <person name="Cho J.C."/>
            <person name="Vergin K.L."/>
            <person name="Morris R.M."/>
            <person name="Giovannoni S.J."/>
        </authorList>
    </citation>
    <scope>NUCLEOTIDE SEQUENCE [LARGE SCALE GENOMIC DNA]</scope>
    <source>
        <strain evidence="5 6">HTCC2155</strain>
    </source>
</reference>
<dbReference type="PRINTS" id="PR00035">
    <property type="entry name" value="HTHGNTR"/>
</dbReference>
<dbReference type="eggNOG" id="COG1609">
    <property type="taxonomic scope" value="Bacteria"/>
</dbReference>
<dbReference type="eggNOG" id="COG1725">
    <property type="taxonomic scope" value="Bacteria"/>
</dbReference>
<dbReference type="SUPFAM" id="SSF46785">
    <property type="entry name" value="Winged helix' DNA-binding domain"/>
    <property type="match status" value="1"/>
</dbReference>
<sequence length="370" mass="41808">MASENNVANSGKLNLSHQVLRHISQKIKDGTLKKGDKLPTNRELVEELGVSILTVQRSMKQLEAQGVVSCRRRLGTFLENPKAMSSPKIQSGLIGLFTPEIFSDFHTDLLIELENSMMNEGKLVSINFTHSKPDRELTLLRSLARQRLESLVYFTSPLVIISESHCRKVSDWINRYIEEGTFVLFADICPPGFESRLISLDNEKATEMLTNKLIQQGHEKIAFVGATHLPTNEARYDGYKIAMEKAGLKVDHECFVDVHIIESKDWQDRVEADVRMLMKKHPEITGFVVDNGPSAVRVHKVMSEIDDLKFEVKDSIASLFEVAEPPFAASAWIQIPGREMGQVASELLMEDHPANYEPGHIKIRPKFWTS</sequence>
<dbReference type="GO" id="GO:0000976">
    <property type="term" value="F:transcription cis-regulatory region binding"/>
    <property type="evidence" value="ECO:0007669"/>
    <property type="project" value="TreeGrafter"/>
</dbReference>
<keyword evidence="6" id="KW-1185">Reference proteome</keyword>
<protein>
    <submittedName>
        <fullName evidence="5">PurR protein</fullName>
    </submittedName>
</protein>